<proteinExistence type="inferred from homology"/>
<dbReference type="Pfam" id="PF08328">
    <property type="entry name" value="ASL_C"/>
    <property type="match status" value="1"/>
</dbReference>
<evidence type="ECO:0000256" key="4">
    <source>
        <dbReference type="ARBA" id="ARBA00012339"/>
    </source>
</evidence>
<feature type="domain" description="Fumarate lyase N-terminal" evidence="14">
    <location>
        <begin position="14"/>
        <end position="312"/>
    </location>
</feature>
<dbReference type="PANTHER" id="PTHR43411">
    <property type="entry name" value="ADENYLOSUCCINATE LYASE"/>
    <property type="match status" value="1"/>
</dbReference>
<evidence type="ECO:0000259" key="14">
    <source>
        <dbReference type="Pfam" id="PF00206"/>
    </source>
</evidence>
<dbReference type="RefSeq" id="WP_169931003.1">
    <property type="nucleotide sequence ID" value="NZ_PIPR01000001.1"/>
</dbReference>
<gene>
    <name evidence="16" type="ORF">CWE22_02690</name>
</gene>
<comment type="pathway">
    <text evidence="1 13">Purine metabolism; IMP biosynthesis via de novo pathway; 5-amino-1-(5-phospho-D-ribosyl)imidazole-4-carboxamide from 5-amino-1-(5-phospho-D-ribosyl)imidazole-4-carboxylate: step 2/2.</text>
</comment>
<dbReference type="InterPro" id="IPR047136">
    <property type="entry name" value="PurB_bact"/>
</dbReference>
<dbReference type="InterPro" id="IPR024083">
    <property type="entry name" value="Fumarase/histidase_N"/>
</dbReference>
<keyword evidence="6 13" id="KW-0658">Purine biosynthesis</keyword>
<dbReference type="Gene3D" id="1.20.200.10">
    <property type="entry name" value="Fumarase/aspartase (Central domain)"/>
    <property type="match status" value="1"/>
</dbReference>
<protein>
    <recommendedName>
        <fullName evidence="5 12">Adenylosuccinate lyase</fullName>
        <shortName evidence="13">ASL</shortName>
        <ecNumber evidence="4 12">4.3.2.2</ecNumber>
    </recommendedName>
    <alternativeName>
        <fullName evidence="10 13">Adenylosuccinase</fullName>
    </alternativeName>
</protein>
<reference evidence="17" key="1">
    <citation type="journal article" date="2018" name="Front. Microbiol.">
        <title>Genome-Based Analysis Reveals the Taxonomy and Diversity of the Family Idiomarinaceae.</title>
        <authorList>
            <person name="Liu Y."/>
            <person name="Lai Q."/>
            <person name="Shao Z."/>
        </authorList>
    </citation>
    <scope>NUCLEOTIDE SEQUENCE [LARGE SCALE GENOMIC DNA]</scope>
    <source>
        <strain evidence="17">KYW314</strain>
    </source>
</reference>
<dbReference type="InterPro" id="IPR022761">
    <property type="entry name" value="Fumarate_lyase_N"/>
</dbReference>
<evidence type="ECO:0000259" key="15">
    <source>
        <dbReference type="Pfam" id="PF08328"/>
    </source>
</evidence>
<dbReference type="PANTHER" id="PTHR43411:SF1">
    <property type="entry name" value="ADENYLOSUCCINATE LYASE"/>
    <property type="match status" value="1"/>
</dbReference>
<dbReference type="FunFam" id="1.10.40.30:FF:000004">
    <property type="entry name" value="Adenylosuccinate lyase"/>
    <property type="match status" value="1"/>
</dbReference>
<dbReference type="PROSITE" id="PS00163">
    <property type="entry name" value="FUMARATE_LYASES"/>
    <property type="match status" value="1"/>
</dbReference>
<dbReference type="FunFam" id="1.10.275.10:FF:000003">
    <property type="entry name" value="Adenylosuccinate lyase"/>
    <property type="match status" value="1"/>
</dbReference>
<evidence type="ECO:0000256" key="5">
    <source>
        <dbReference type="ARBA" id="ARBA00017058"/>
    </source>
</evidence>
<name>A0A7Z7EUR6_9GAMM</name>
<evidence type="ECO:0000256" key="12">
    <source>
        <dbReference type="NCBIfam" id="TIGR00928"/>
    </source>
</evidence>
<evidence type="ECO:0000256" key="1">
    <source>
        <dbReference type="ARBA" id="ARBA00004706"/>
    </source>
</evidence>
<dbReference type="UniPathway" id="UPA00075">
    <property type="reaction ID" value="UER00336"/>
</dbReference>
<dbReference type="Proteomes" id="UP000287766">
    <property type="component" value="Unassembled WGS sequence"/>
</dbReference>
<evidence type="ECO:0000256" key="11">
    <source>
        <dbReference type="ARBA" id="ARBA00049115"/>
    </source>
</evidence>
<dbReference type="InterPro" id="IPR004769">
    <property type="entry name" value="Pur_lyase"/>
</dbReference>
<evidence type="ECO:0000313" key="16">
    <source>
        <dbReference type="EMBL" id="RUO42280.1"/>
    </source>
</evidence>
<evidence type="ECO:0000256" key="13">
    <source>
        <dbReference type="RuleBase" id="RU361172"/>
    </source>
</evidence>
<accession>A0A7Z7EUR6</accession>
<evidence type="ECO:0000256" key="8">
    <source>
        <dbReference type="ARBA" id="ARBA00024477"/>
    </source>
</evidence>
<feature type="domain" description="Adenylosuccinate lyase PurB C-terminal" evidence="15">
    <location>
        <begin position="331"/>
        <end position="445"/>
    </location>
</feature>
<evidence type="ECO:0000256" key="6">
    <source>
        <dbReference type="ARBA" id="ARBA00022755"/>
    </source>
</evidence>
<dbReference type="Pfam" id="PF00206">
    <property type="entry name" value="Lyase_1"/>
    <property type="match status" value="1"/>
</dbReference>
<dbReference type="EC" id="4.3.2.2" evidence="4 12"/>
<evidence type="ECO:0000256" key="7">
    <source>
        <dbReference type="ARBA" id="ARBA00023239"/>
    </source>
</evidence>
<dbReference type="GO" id="GO:0044208">
    <property type="term" value="P:'de novo' AMP biosynthetic process"/>
    <property type="evidence" value="ECO:0007669"/>
    <property type="project" value="UniProtKB-UniPathway"/>
</dbReference>
<dbReference type="Gene3D" id="1.10.40.30">
    <property type="entry name" value="Fumarase/aspartase (C-terminal domain)"/>
    <property type="match status" value="1"/>
</dbReference>
<dbReference type="PRINTS" id="PR00149">
    <property type="entry name" value="FUMRATELYASE"/>
</dbReference>
<keyword evidence="17" id="KW-1185">Reference proteome</keyword>
<dbReference type="CDD" id="cd01598">
    <property type="entry name" value="PurB"/>
    <property type="match status" value="1"/>
</dbReference>
<dbReference type="UniPathway" id="UPA00074">
    <property type="reaction ID" value="UER00132"/>
</dbReference>
<dbReference type="FunFam" id="1.20.200.10:FF:000004">
    <property type="entry name" value="Adenylosuccinate lyase"/>
    <property type="match status" value="1"/>
</dbReference>
<dbReference type="InterPro" id="IPR020557">
    <property type="entry name" value="Fumarate_lyase_CS"/>
</dbReference>
<evidence type="ECO:0000256" key="2">
    <source>
        <dbReference type="ARBA" id="ARBA00004734"/>
    </source>
</evidence>
<dbReference type="NCBIfam" id="NF006764">
    <property type="entry name" value="PRK09285.1"/>
    <property type="match status" value="1"/>
</dbReference>
<comment type="similarity">
    <text evidence="3 13">Belongs to the lyase 1 family. Adenylosuccinate lyase subfamily.</text>
</comment>
<dbReference type="InterPro" id="IPR013539">
    <property type="entry name" value="PurB_C"/>
</dbReference>
<comment type="catalytic activity">
    <reaction evidence="11">
        <text>N(6)-(1,2-dicarboxyethyl)-AMP = fumarate + AMP</text>
        <dbReference type="Rhea" id="RHEA:16853"/>
        <dbReference type="ChEBI" id="CHEBI:29806"/>
        <dbReference type="ChEBI" id="CHEBI:57567"/>
        <dbReference type="ChEBI" id="CHEBI:456215"/>
        <dbReference type="EC" id="4.3.2.2"/>
    </reaction>
    <physiologicalReaction direction="left-to-right" evidence="11">
        <dbReference type="Rhea" id="RHEA:16854"/>
    </physiologicalReaction>
</comment>
<dbReference type="InterPro" id="IPR008948">
    <property type="entry name" value="L-Aspartase-like"/>
</dbReference>
<organism evidence="16 17">
    <name type="scientific">Pseudidiomarina aestuarii</name>
    <dbReference type="NCBI Taxonomy" id="624146"/>
    <lineage>
        <taxon>Bacteria</taxon>
        <taxon>Pseudomonadati</taxon>
        <taxon>Pseudomonadota</taxon>
        <taxon>Gammaproteobacteria</taxon>
        <taxon>Alteromonadales</taxon>
        <taxon>Idiomarinaceae</taxon>
        <taxon>Pseudidiomarina</taxon>
    </lineage>
</organism>
<evidence type="ECO:0000256" key="10">
    <source>
        <dbReference type="ARBA" id="ARBA00030717"/>
    </source>
</evidence>
<sequence length="457" mass="51027">MNLSALTALSPVDGRYGSKAAALRPIFSEYGLIRNRVVVEVRWLQHLASIQAIAEVPAFSDAANAHLEALVENFTEEHAERIKTIERTTNHDVKAVEYFLKEYVADHAELAAVSEFIHFACTSEDINNLSHALMLHEARDQVMLPVMTELHDAVLALAVEHKAVPMMARTHGQPATPTTLGKEMANVAVRLQRQIEQFSAVPLLGKLNGAVGNYNAHIAAYPEVDWHQESERFVTSLGLQWNAFTTQIEPHDYIAEIFAAVARFNTIVIDFDRDVWGYIALNHFKQRTVEGEVGSSTMPHKVNPIDFENSEGNLGLANAIMDHLGNKLPVSRWQRDLTDSTVLRNLGVGFAYALIAYQATLKGISKLEVNADNLLRELDQNWELLAEPIQTVMRRYGIEKPYEKLKALTRGKRVNQQAMAVFIDGLELPETVKAELKLLTPASYIGRAIQFVDDLAS</sequence>
<dbReference type="Gene3D" id="1.10.275.10">
    <property type="entry name" value="Fumarase/aspartase (N-terminal domain)"/>
    <property type="match status" value="1"/>
</dbReference>
<dbReference type="SUPFAM" id="SSF48557">
    <property type="entry name" value="L-aspartase-like"/>
    <property type="match status" value="1"/>
</dbReference>
<dbReference type="AlphaFoldDB" id="A0A7Z7EUR6"/>
<comment type="catalytic activity">
    <reaction evidence="8">
        <text>(2S)-2-[5-amino-1-(5-phospho-beta-D-ribosyl)imidazole-4-carboxamido]succinate = 5-amino-1-(5-phospho-beta-D-ribosyl)imidazole-4-carboxamide + fumarate</text>
        <dbReference type="Rhea" id="RHEA:23920"/>
        <dbReference type="ChEBI" id="CHEBI:29806"/>
        <dbReference type="ChEBI" id="CHEBI:58443"/>
        <dbReference type="ChEBI" id="CHEBI:58475"/>
        <dbReference type="EC" id="4.3.2.2"/>
    </reaction>
    <physiologicalReaction direction="left-to-right" evidence="8">
        <dbReference type="Rhea" id="RHEA:23921"/>
    </physiologicalReaction>
</comment>
<dbReference type="NCBIfam" id="TIGR00928">
    <property type="entry name" value="purB"/>
    <property type="match status" value="1"/>
</dbReference>
<evidence type="ECO:0000256" key="9">
    <source>
        <dbReference type="ARBA" id="ARBA00025012"/>
    </source>
</evidence>
<dbReference type="GO" id="GO:0004018">
    <property type="term" value="F:N6-(1,2-dicarboxyethyl)AMP AMP-lyase (fumarate-forming) activity"/>
    <property type="evidence" value="ECO:0007669"/>
    <property type="project" value="UniProtKB-UniRule"/>
</dbReference>
<evidence type="ECO:0000313" key="17">
    <source>
        <dbReference type="Proteomes" id="UP000287766"/>
    </source>
</evidence>
<comment type="caution">
    <text evidence="16">The sequence shown here is derived from an EMBL/GenBank/DDBJ whole genome shotgun (WGS) entry which is preliminary data.</text>
</comment>
<comment type="pathway">
    <text evidence="2 13">Purine metabolism; AMP biosynthesis via de novo pathway; AMP from IMP: step 2/2.</text>
</comment>
<comment type="function">
    <text evidence="9">Catalyzes two reactions in de novo purine nucleotide biosynthesis. Catalyzes the breakdown of 5-aminoimidazole- (N-succinylocarboxamide) ribotide (SAICAR or 2-[5-amino-1-(5-phospho-beta-D-ribosyl)imidazole-4-carboxamido]succinate) to 5-aminoimidazole-4-carboxamide ribotide (AICAR or 5-amino-1-(5-phospho-beta-D-ribosyl)imidazole-4-carboxamide) and fumarate, and of adenylosuccinate (ADS or N(6)-(1,2-dicarboxyethyl)-AMP) to adenosine monophosphate (AMP) and fumarate.</text>
</comment>
<keyword evidence="7 13" id="KW-0456">Lyase</keyword>
<dbReference type="GO" id="GO:0006189">
    <property type="term" value="P:'de novo' IMP biosynthetic process"/>
    <property type="evidence" value="ECO:0007669"/>
    <property type="project" value="UniProtKB-UniPathway"/>
</dbReference>
<evidence type="ECO:0000256" key="3">
    <source>
        <dbReference type="ARBA" id="ARBA00008273"/>
    </source>
</evidence>
<dbReference type="EMBL" id="PIPR01000001">
    <property type="protein sequence ID" value="RUO42280.1"/>
    <property type="molecule type" value="Genomic_DNA"/>
</dbReference>
<dbReference type="GO" id="GO:0005829">
    <property type="term" value="C:cytosol"/>
    <property type="evidence" value="ECO:0007669"/>
    <property type="project" value="TreeGrafter"/>
</dbReference>
<dbReference type="InterPro" id="IPR000362">
    <property type="entry name" value="Fumarate_lyase_fam"/>
</dbReference>